<dbReference type="Proteomes" id="UP000663860">
    <property type="component" value="Unassembled WGS sequence"/>
</dbReference>
<dbReference type="PROSITE" id="PS50192">
    <property type="entry name" value="T_SNARE"/>
    <property type="match status" value="2"/>
</dbReference>
<organism evidence="3 6">
    <name type="scientific">Adineta steineri</name>
    <dbReference type="NCBI Taxonomy" id="433720"/>
    <lineage>
        <taxon>Eukaryota</taxon>
        <taxon>Metazoa</taxon>
        <taxon>Spiralia</taxon>
        <taxon>Gnathifera</taxon>
        <taxon>Rotifera</taxon>
        <taxon>Eurotatoria</taxon>
        <taxon>Bdelloidea</taxon>
        <taxon>Adinetida</taxon>
        <taxon>Adinetidae</taxon>
        <taxon>Adineta</taxon>
    </lineage>
</organism>
<dbReference type="GO" id="GO:0005886">
    <property type="term" value="C:plasma membrane"/>
    <property type="evidence" value="ECO:0007669"/>
    <property type="project" value="TreeGrafter"/>
</dbReference>
<dbReference type="EMBL" id="CAJOBB010000603">
    <property type="protein sequence ID" value="CAF3714325.1"/>
    <property type="molecule type" value="Genomic_DNA"/>
</dbReference>
<accession>A0A815HV51</accession>
<feature type="domain" description="T-SNARE coiled-coil homology" evidence="1">
    <location>
        <begin position="18"/>
        <end position="80"/>
    </location>
</feature>
<evidence type="ECO:0000313" key="4">
    <source>
        <dbReference type="EMBL" id="CAF3714325.1"/>
    </source>
</evidence>
<evidence type="ECO:0000313" key="3">
    <source>
        <dbReference type="EMBL" id="CAF1358894.1"/>
    </source>
</evidence>
<dbReference type="SMART" id="SM00397">
    <property type="entry name" value="t_SNARE"/>
    <property type="match status" value="2"/>
</dbReference>
<evidence type="ECO:0000259" key="1">
    <source>
        <dbReference type="PROSITE" id="PS50192"/>
    </source>
</evidence>
<dbReference type="GO" id="GO:0016082">
    <property type="term" value="P:synaptic vesicle priming"/>
    <property type="evidence" value="ECO:0007669"/>
    <property type="project" value="TreeGrafter"/>
</dbReference>
<dbReference type="GO" id="GO:0031629">
    <property type="term" value="P:synaptic vesicle fusion to presynaptic active zone membrane"/>
    <property type="evidence" value="ECO:0007669"/>
    <property type="project" value="TreeGrafter"/>
</dbReference>
<protein>
    <recommendedName>
        <fullName evidence="1">t-SNARE coiled-coil homology domain-containing protein</fullName>
    </recommendedName>
</protein>
<sequence>MQSSDNNDKLNSIQAQINQKTNESLESTRRIVSLAAESQDLGINTMIMLDEQDEKLNKIEIALDDIDYVMYKAERNLSNLEKCCGLCVLPWKRVRRSHRPLTNSSTTVSSERSSPITIEPKLRMIGEEGMHSKRYVTRITNDDREEEMDDNLQLVDDYIGTLKNIALDMGDTITKQTKKLDVISKKTEDGITRVDASNKRTQNLLRK</sequence>
<comment type="caution">
    <text evidence="3">The sequence shown here is derived from an EMBL/GenBank/DDBJ whole genome shotgun (WGS) entry which is preliminary data.</text>
</comment>
<dbReference type="GO" id="GO:0031201">
    <property type="term" value="C:SNARE complex"/>
    <property type="evidence" value="ECO:0007669"/>
    <property type="project" value="TreeGrafter"/>
</dbReference>
<dbReference type="GO" id="GO:0005484">
    <property type="term" value="F:SNAP receptor activity"/>
    <property type="evidence" value="ECO:0007669"/>
    <property type="project" value="TreeGrafter"/>
</dbReference>
<dbReference type="GO" id="GO:0098793">
    <property type="term" value="C:presynapse"/>
    <property type="evidence" value="ECO:0007669"/>
    <property type="project" value="GOC"/>
</dbReference>
<evidence type="ECO:0000313" key="5">
    <source>
        <dbReference type="EMBL" id="CAF3925106.1"/>
    </source>
</evidence>
<dbReference type="PANTHER" id="PTHR19305:SF14">
    <property type="entry name" value="SYNAPTOSOMAL-ASSOCIATED PROTEIN-RELATED"/>
    <property type="match status" value="1"/>
</dbReference>
<dbReference type="PANTHER" id="PTHR19305">
    <property type="entry name" value="SYNAPTOSOMAL ASSOCIATED PROTEIN"/>
    <property type="match status" value="1"/>
</dbReference>
<dbReference type="SUPFAM" id="SSF58038">
    <property type="entry name" value="SNARE fusion complex"/>
    <property type="match status" value="2"/>
</dbReference>
<gene>
    <name evidence="2" type="ORF">IZO911_LOCUS33273</name>
    <name evidence="3" type="ORF">JYZ213_LOCUS35466</name>
    <name evidence="4" type="ORF">KXQ929_LOCUS11958</name>
    <name evidence="5" type="ORF">OXD698_LOCUS25246</name>
</gene>
<dbReference type="EMBL" id="CAJNOG010000791">
    <property type="protein sequence ID" value="CAF1358894.1"/>
    <property type="molecule type" value="Genomic_DNA"/>
</dbReference>
<dbReference type="Proteomes" id="UP000663845">
    <property type="component" value="Unassembled WGS sequence"/>
</dbReference>
<evidence type="ECO:0000313" key="6">
    <source>
        <dbReference type="Proteomes" id="UP000663845"/>
    </source>
</evidence>
<evidence type="ECO:0000313" key="2">
    <source>
        <dbReference type="EMBL" id="CAF1286582.1"/>
    </source>
</evidence>
<proteinExistence type="predicted"/>
<dbReference type="EMBL" id="CAJNOE010000604">
    <property type="protein sequence ID" value="CAF1286582.1"/>
    <property type="molecule type" value="Genomic_DNA"/>
</dbReference>
<dbReference type="AlphaFoldDB" id="A0A815HV51"/>
<dbReference type="InterPro" id="IPR000727">
    <property type="entry name" value="T_SNARE_dom"/>
</dbReference>
<dbReference type="GO" id="GO:0019905">
    <property type="term" value="F:syntaxin binding"/>
    <property type="evidence" value="ECO:0007669"/>
    <property type="project" value="TreeGrafter"/>
</dbReference>
<feature type="domain" description="T-SNARE coiled-coil homology" evidence="1">
    <location>
        <begin position="142"/>
        <end position="204"/>
    </location>
</feature>
<reference evidence="3" key="1">
    <citation type="submission" date="2021-02" db="EMBL/GenBank/DDBJ databases">
        <authorList>
            <person name="Nowell W R."/>
        </authorList>
    </citation>
    <scope>NUCLEOTIDE SEQUENCE</scope>
</reference>
<name>A0A815HV51_9BILA</name>
<dbReference type="EMBL" id="CAJOAZ010002397">
    <property type="protein sequence ID" value="CAF3925106.1"/>
    <property type="molecule type" value="Genomic_DNA"/>
</dbReference>
<dbReference type="Proteomes" id="UP000663844">
    <property type="component" value="Unassembled WGS sequence"/>
</dbReference>
<dbReference type="Proteomes" id="UP000663868">
    <property type="component" value="Unassembled WGS sequence"/>
</dbReference>
<dbReference type="Gene3D" id="1.20.5.110">
    <property type="match status" value="2"/>
</dbReference>